<dbReference type="InterPro" id="IPR050832">
    <property type="entry name" value="Bact_Acetyltransf"/>
</dbReference>
<name>A0ABM7LSX4_9ACTN</name>
<dbReference type="Pfam" id="PF00583">
    <property type="entry name" value="Acetyltransf_1"/>
    <property type="match status" value="1"/>
</dbReference>
<keyword evidence="5" id="KW-1185">Reference proteome</keyword>
<dbReference type="SUPFAM" id="SSF55729">
    <property type="entry name" value="Acyl-CoA N-acyltransferases (Nat)"/>
    <property type="match status" value="1"/>
</dbReference>
<evidence type="ECO:0000313" key="5">
    <source>
        <dbReference type="Proteomes" id="UP000676967"/>
    </source>
</evidence>
<dbReference type="RefSeq" id="WP_189336797.1">
    <property type="nucleotide sequence ID" value="NZ_AP023356.1"/>
</dbReference>
<dbReference type="InterPro" id="IPR016181">
    <property type="entry name" value="Acyl_CoA_acyltransferase"/>
</dbReference>
<reference evidence="4 5" key="1">
    <citation type="submission" date="2020-08" db="EMBL/GenBank/DDBJ databases">
        <title>Whole genome shotgun sequence of Actinoplanes ianthinogenes NBRC 13996.</title>
        <authorList>
            <person name="Komaki H."/>
            <person name="Tamura T."/>
        </authorList>
    </citation>
    <scope>NUCLEOTIDE SEQUENCE [LARGE SCALE GENOMIC DNA]</scope>
    <source>
        <strain evidence="4 5">NBRC 13996</strain>
    </source>
</reference>
<proteinExistence type="predicted"/>
<protein>
    <submittedName>
        <fullName evidence="4">N-acetyltransferase</fullName>
    </submittedName>
</protein>
<evidence type="ECO:0000256" key="2">
    <source>
        <dbReference type="ARBA" id="ARBA00023315"/>
    </source>
</evidence>
<dbReference type="EMBL" id="AP023356">
    <property type="protein sequence ID" value="BCJ42375.1"/>
    <property type="molecule type" value="Genomic_DNA"/>
</dbReference>
<dbReference type="Gene3D" id="3.40.630.30">
    <property type="match status" value="1"/>
</dbReference>
<sequence>MGTVIRAETATDVDAVAAVHVRATRASYAGIMPDEHLAALDPAVFAARRRSVRADPERQTLVAERDGRIVGFASFGPDREEPALGELYAIYVDPDEWGGDAGRLLFTAVRQSLHDRKYPEMRLWVLAGNERARRFYERSGMTTDGVPATHRAGAGIELPKLRYRRPL</sequence>
<keyword evidence="1" id="KW-0808">Transferase</keyword>
<organism evidence="4 5">
    <name type="scientific">Actinoplanes ianthinogenes</name>
    <dbReference type="NCBI Taxonomy" id="122358"/>
    <lineage>
        <taxon>Bacteria</taxon>
        <taxon>Bacillati</taxon>
        <taxon>Actinomycetota</taxon>
        <taxon>Actinomycetes</taxon>
        <taxon>Micromonosporales</taxon>
        <taxon>Micromonosporaceae</taxon>
        <taxon>Actinoplanes</taxon>
    </lineage>
</organism>
<gene>
    <name evidence="4" type="ORF">Aiant_30320</name>
</gene>
<dbReference type="Proteomes" id="UP000676967">
    <property type="component" value="Chromosome"/>
</dbReference>
<evidence type="ECO:0000256" key="1">
    <source>
        <dbReference type="ARBA" id="ARBA00022679"/>
    </source>
</evidence>
<evidence type="ECO:0000313" key="4">
    <source>
        <dbReference type="EMBL" id="BCJ42375.1"/>
    </source>
</evidence>
<evidence type="ECO:0000259" key="3">
    <source>
        <dbReference type="PROSITE" id="PS51186"/>
    </source>
</evidence>
<feature type="domain" description="N-acetyltransferase" evidence="3">
    <location>
        <begin position="3"/>
        <end position="167"/>
    </location>
</feature>
<accession>A0ABM7LSX4</accession>
<dbReference type="PANTHER" id="PTHR43877">
    <property type="entry name" value="AMINOALKYLPHOSPHONATE N-ACETYLTRANSFERASE-RELATED-RELATED"/>
    <property type="match status" value="1"/>
</dbReference>
<dbReference type="PROSITE" id="PS51186">
    <property type="entry name" value="GNAT"/>
    <property type="match status" value="1"/>
</dbReference>
<dbReference type="CDD" id="cd04301">
    <property type="entry name" value="NAT_SF"/>
    <property type="match status" value="1"/>
</dbReference>
<keyword evidence="2" id="KW-0012">Acyltransferase</keyword>
<dbReference type="InterPro" id="IPR000182">
    <property type="entry name" value="GNAT_dom"/>
</dbReference>